<evidence type="ECO:0000313" key="3">
    <source>
        <dbReference type="Proteomes" id="UP000003824"/>
    </source>
</evidence>
<dbReference type="Pfam" id="PF10604">
    <property type="entry name" value="Polyketide_cyc2"/>
    <property type="match status" value="1"/>
</dbReference>
<sequence length="339" mass="38271">MTTVYPSHGGRAAFRRKKVVQVSDERVRRSSRTIDVAAPAGVVYGLIADAERWPLYLPLNVYVERLDFDGVRERLRMWVIAEGQVTSWMSDRVQDPARRRVSFRQDLIVESTRSPAGTWTVRELGPDRCRLTMDYEFTVVDARPEDVRWLERATAVNARSNLRSLRFLAERWPRLDELILSFEESVRVKGPPELCYGFLYDVGDWPEQVPHVRRVGLAEPQAGVQRAVMDLAAADGTTQTVESVRVCFPHAGRIVHKETAVRKLVAAHCGEWSVVPDETGVTVVSQHHVALCEEDIEPVLGAGATLEDARARVRAEIGRQSMETLRLARKHAESAVRVL</sequence>
<reference evidence="3" key="1">
    <citation type="submission" date="2008-12" db="EMBL/GenBank/DDBJ databases">
        <title>Annotation of Streptomyces ghanaensis ATCC 14672.</title>
        <authorList>
            <consortium name="The Broad Institute Genome Sequencing Platform"/>
            <consortium name="Broad Institute Microbial Sequencing Center"/>
            <person name="Fischbach M."/>
            <person name="Ward D."/>
            <person name="Young S."/>
            <person name="Kodira C.D."/>
            <person name="Zeng Q."/>
            <person name="Koehrsen M."/>
            <person name="Godfrey P."/>
            <person name="Alvarado L."/>
            <person name="Berlin A.M."/>
            <person name="Borenstein D."/>
            <person name="Chen Z."/>
            <person name="Engels R."/>
            <person name="Freedman E."/>
            <person name="Gellesch M."/>
            <person name="Goldberg J."/>
            <person name="Griggs A."/>
            <person name="Gujja S."/>
            <person name="Heiman D.I."/>
            <person name="Hepburn T.A."/>
            <person name="Howarth C."/>
            <person name="Jen D."/>
            <person name="Larson L."/>
            <person name="Lewis B."/>
            <person name="Mehta T."/>
            <person name="Park D."/>
            <person name="Pearson M."/>
            <person name="Roberts A."/>
            <person name="Saif S."/>
            <person name="Shea T.D."/>
            <person name="Shenoy N."/>
            <person name="Sisk P."/>
            <person name="Stolte C."/>
            <person name="Sykes S.N."/>
            <person name="Walk T."/>
            <person name="White J."/>
            <person name="Yandava C."/>
            <person name="Straight P."/>
            <person name="Clardy J."/>
            <person name="Hung D."/>
            <person name="Kolter R."/>
            <person name="Mekalanos J."/>
            <person name="Walker S."/>
            <person name="Walsh C.T."/>
            <person name="Wieland B.L.C."/>
            <person name="Ilzarbe M."/>
            <person name="Galagan J."/>
            <person name="Nusbaum C."/>
            <person name="Birren B."/>
        </authorList>
    </citation>
    <scope>NUCLEOTIDE SEQUENCE [LARGE SCALE GENOMIC DNA]</scope>
    <source>
        <strain evidence="3">ATCC 14672 / DSM 40746 / JCM 4963 / KCTC 9882 / NRRL B-12104 / FH 1290</strain>
    </source>
</reference>
<evidence type="ECO:0000313" key="2">
    <source>
        <dbReference type="EMBL" id="EFE72603.2"/>
    </source>
</evidence>
<dbReference type="SUPFAM" id="SSF55961">
    <property type="entry name" value="Bet v1-like"/>
    <property type="match status" value="2"/>
</dbReference>
<feature type="domain" description="Coenzyme Q-binding protein COQ10 START" evidence="1">
    <location>
        <begin position="36"/>
        <end position="139"/>
    </location>
</feature>
<name>D6AAR8_STRV1</name>
<dbReference type="CDD" id="cd08861">
    <property type="entry name" value="OtcD1_ARO-CYC_like"/>
    <property type="match status" value="1"/>
</dbReference>
<dbReference type="InterPro" id="IPR005031">
    <property type="entry name" value="COQ10_START"/>
</dbReference>
<gene>
    <name evidence="2" type="ORF">SSFG_07838</name>
</gene>
<dbReference type="eggNOG" id="COG2867">
    <property type="taxonomic scope" value="Bacteria"/>
</dbReference>
<dbReference type="Proteomes" id="UP000003824">
    <property type="component" value="Unassembled WGS sequence"/>
</dbReference>
<dbReference type="InterPro" id="IPR019587">
    <property type="entry name" value="Polyketide_cyclase/dehydratase"/>
</dbReference>
<dbReference type="EMBL" id="DS999642">
    <property type="protein sequence ID" value="EFE72603.2"/>
    <property type="molecule type" value="Genomic_DNA"/>
</dbReference>
<dbReference type="Pfam" id="PF03364">
    <property type="entry name" value="Polyketide_cyc"/>
    <property type="match status" value="1"/>
</dbReference>
<dbReference type="InterPro" id="IPR023393">
    <property type="entry name" value="START-like_dom_sf"/>
</dbReference>
<organism evidence="2 3">
    <name type="scientific">Streptomyces viridosporus (strain ATCC 14672 / DSM 40746 / JCM 4963 / KCTC 9882 / NRRL B-12104 / FH 1290)</name>
    <name type="common">Streptomyces ghanaensis</name>
    <dbReference type="NCBI Taxonomy" id="566461"/>
    <lineage>
        <taxon>Bacteria</taxon>
        <taxon>Bacillati</taxon>
        <taxon>Actinomycetota</taxon>
        <taxon>Actinomycetes</taxon>
        <taxon>Kitasatosporales</taxon>
        <taxon>Streptomycetaceae</taxon>
        <taxon>Streptomyces</taxon>
    </lineage>
</organism>
<dbReference type="Gene3D" id="3.30.530.20">
    <property type="match status" value="2"/>
</dbReference>
<evidence type="ECO:0000259" key="1">
    <source>
        <dbReference type="Pfam" id="PF03364"/>
    </source>
</evidence>
<accession>D6AAR8</accession>
<dbReference type="AlphaFoldDB" id="D6AAR8"/>
<protein>
    <submittedName>
        <fullName evidence="2">Cyclase/aromatase</fullName>
    </submittedName>
</protein>
<proteinExistence type="predicted"/>